<organism evidence="2 3">
    <name type="scientific">Koribacter versatilis (strain Ellin345)</name>
    <dbReference type="NCBI Taxonomy" id="204669"/>
    <lineage>
        <taxon>Bacteria</taxon>
        <taxon>Pseudomonadati</taxon>
        <taxon>Acidobacteriota</taxon>
        <taxon>Terriglobia</taxon>
        <taxon>Terriglobales</taxon>
        <taxon>Candidatus Korobacteraceae</taxon>
        <taxon>Candidatus Korobacter</taxon>
    </lineage>
</organism>
<dbReference type="GO" id="GO:0016887">
    <property type="term" value="F:ATP hydrolysis activity"/>
    <property type="evidence" value="ECO:0007669"/>
    <property type="project" value="InterPro"/>
</dbReference>
<dbReference type="Gene3D" id="1.10.260.40">
    <property type="entry name" value="lambda repressor-like DNA-binding domains"/>
    <property type="match status" value="1"/>
</dbReference>
<dbReference type="InterPro" id="IPR052026">
    <property type="entry name" value="ExeA_AAA_ATPase_DNA-bind"/>
</dbReference>
<dbReference type="EnsemblBacteria" id="ABF42389">
    <property type="protein sequence ID" value="ABF42389"/>
    <property type="gene ID" value="Acid345_3388"/>
</dbReference>
<keyword evidence="3" id="KW-1185">Reference proteome</keyword>
<evidence type="ECO:0000313" key="2">
    <source>
        <dbReference type="EMBL" id="ABF42389.1"/>
    </source>
</evidence>
<dbReference type="HOGENOM" id="CLU_836216_0_0_0"/>
<name>Q1IL61_KORVE</name>
<evidence type="ECO:0000259" key="1">
    <source>
        <dbReference type="Pfam" id="PF13401"/>
    </source>
</evidence>
<dbReference type="PANTHER" id="PTHR35894">
    <property type="entry name" value="GENERAL SECRETION PATHWAY PROTEIN A-RELATED"/>
    <property type="match status" value="1"/>
</dbReference>
<dbReference type="KEGG" id="aba:Acid345_3388"/>
<dbReference type="InterPro" id="IPR027417">
    <property type="entry name" value="P-loop_NTPase"/>
</dbReference>
<dbReference type="InterPro" id="IPR010982">
    <property type="entry name" value="Lambda_DNA-bd_dom_sf"/>
</dbReference>
<protein>
    <recommendedName>
        <fullName evidence="1">ORC1/DEAH AAA+ ATPase domain-containing protein</fullName>
    </recommendedName>
</protein>
<dbReference type="EMBL" id="CP000360">
    <property type="protein sequence ID" value="ABF42389.1"/>
    <property type="molecule type" value="Genomic_DNA"/>
</dbReference>
<gene>
    <name evidence="2" type="ordered locus">Acid345_3388</name>
</gene>
<dbReference type="RefSeq" id="WP_011524188.1">
    <property type="nucleotide sequence ID" value="NC_008009.1"/>
</dbReference>
<evidence type="ECO:0000313" key="3">
    <source>
        <dbReference type="Proteomes" id="UP000002432"/>
    </source>
</evidence>
<dbReference type="OrthoDB" id="1856278at2"/>
<dbReference type="AlphaFoldDB" id="Q1IL61"/>
<accession>Q1IL61</accession>
<dbReference type="PANTHER" id="PTHR35894:SF1">
    <property type="entry name" value="PHOSPHORIBULOKINASE _ URIDINE KINASE FAMILY"/>
    <property type="match status" value="1"/>
</dbReference>
<dbReference type="eggNOG" id="COG2842">
    <property type="taxonomic scope" value="Bacteria"/>
</dbReference>
<feature type="domain" description="ORC1/DEAH AAA+ ATPase" evidence="1">
    <location>
        <begin position="111"/>
        <end position="238"/>
    </location>
</feature>
<dbReference type="SUPFAM" id="SSF52540">
    <property type="entry name" value="P-loop containing nucleoside triphosphate hydrolases"/>
    <property type="match status" value="1"/>
</dbReference>
<proteinExistence type="predicted"/>
<dbReference type="Proteomes" id="UP000002432">
    <property type="component" value="Chromosome"/>
</dbReference>
<dbReference type="Gene3D" id="3.40.50.300">
    <property type="entry name" value="P-loop containing nucleotide triphosphate hydrolases"/>
    <property type="match status" value="1"/>
</dbReference>
<sequence>MALSMKDRELLLATSLPAANAVREQLNEYLARTGLAYSDFARRINYSSVTLRFFIKGRYANIASNDAPLRKAITEFIAAHPIEPVTQAGDKLYETENVQLLRQYFYEALDDCRMIYVHGAPGSQKTFVLEHLTAELNCAEVSKNGHGRRAYYVYCPQSVKTSQKIMREIAEACGVDTTGDAQRILKRLRFEFRTRKVIFILDEAQHLNYECLETIRGLFDRMPHCAILLAGSHQLETTFMRDAARLEQWNSRLHFGKALPGISDDEADTIIRQELGEKVTSPIVRKLITESKALDVRRSGEHNYISARRLFWSIRDIKRAIEKRQAKKEASA</sequence>
<dbReference type="InterPro" id="IPR049945">
    <property type="entry name" value="AAA_22"/>
</dbReference>
<dbReference type="GO" id="GO:0003677">
    <property type="term" value="F:DNA binding"/>
    <property type="evidence" value="ECO:0007669"/>
    <property type="project" value="InterPro"/>
</dbReference>
<reference evidence="2 3" key="1">
    <citation type="journal article" date="2009" name="Appl. Environ. Microbiol.">
        <title>Three genomes from the phylum Acidobacteria provide insight into the lifestyles of these microorganisms in soils.</title>
        <authorList>
            <person name="Ward N.L."/>
            <person name="Challacombe J.F."/>
            <person name="Janssen P.H."/>
            <person name="Henrissat B."/>
            <person name="Coutinho P.M."/>
            <person name="Wu M."/>
            <person name="Xie G."/>
            <person name="Haft D.H."/>
            <person name="Sait M."/>
            <person name="Badger J."/>
            <person name="Barabote R.D."/>
            <person name="Bradley B."/>
            <person name="Brettin T.S."/>
            <person name="Brinkac L.M."/>
            <person name="Bruce D."/>
            <person name="Creasy T."/>
            <person name="Daugherty S.C."/>
            <person name="Davidsen T.M."/>
            <person name="DeBoy R.T."/>
            <person name="Detter J.C."/>
            <person name="Dodson R.J."/>
            <person name="Durkin A.S."/>
            <person name="Ganapathy A."/>
            <person name="Gwinn-Giglio M."/>
            <person name="Han C.S."/>
            <person name="Khouri H."/>
            <person name="Kiss H."/>
            <person name="Kothari S.P."/>
            <person name="Madupu R."/>
            <person name="Nelson K.E."/>
            <person name="Nelson W.C."/>
            <person name="Paulsen I."/>
            <person name="Penn K."/>
            <person name="Ren Q."/>
            <person name="Rosovitz M.J."/>
            <person name="Selengut J.D."/>
            <person name="Shrivastava S."/>
            <person name="Sullivan S.A."/>
            <person name="Tapia R."/>
            <person name="Thompson L.S."/>
            <person name="Watkins K.L."/>
            <person name="Yang Q."/>
            <person name="Yu C."/>
            <person name="Zafar N."/>
            <person name="Zhou L."/>
            <person name="Kuske C.R."/>
        </authorList>
    </citation>
    <scope>NUCLEOTIDE SEQUENCE [LARGE SCALE GENOMIC DNA]</scope>
    <source>
        <strain evidence="2 3">Ellin345</strain>
    </source>
</reference>
<dbReference type="Pfam" id="PF13401">
    <property type="entry name" value="AAA_22"/>
    <property type="match status" value="1"/>
</dbReference>
<dbReference type="STRING" id="204669.Acid345_3388"/>